<evidence type="ECO:0000256" key="2">
    <source>
        <dbReference type="SAM" id="Phobius"/>
    </source>
</evidence>
<keyword evidence="4" id="KW-1185">Reference proteome</keyword>
<name>A0A319BFV8_ASPVC</name>
<reference evidence="3" key="1">
    <citation type="submission" date="2016-12" db="EMBL/GenBank/DDBJ databases">
        <title>The genomes of Aspergillus section Nigri reveals drivers in fungal speciation.</title>
        <authorList>
            <consortium name="DOE Joint Genome Institute"/>
            <person name="Vesth T.C."/>
            <person name="Nybo J."/>
            <person name="Theobald S."/>
            <person name="Brandl J."/>
            <person name="Frisvad J.C."/>
            <person name="Nielsen K.F."/>
            <person name="Lyhne E.K."/>
            <person name="Kogle M.E."/>
            <person name="Kuo A."/>
            <person name="Riley R."/>
            <person name="Clum A."/>
            <person name="Nolan M."/>
            <person name="Lipzen A."/>
            <person name="Salamov A."/>
            <person name="Henrissat B."/>
            <person name="Wiebenga A."/>
            <person name="De Vries R.P."/>
            <person name="Grigoriev I.V."/>
            <person name="Mortensen U.H."/>
            <person name="Andersen M.R."/>
            <person name="Baker S.E."/>
        </authorList>
    </citation>
    <scope>NUCLEOTIDE SEQUENCE [LARGE SCALE GENOMIC DNA]</scope>
    <source>
        <strain evidence="3">CBS 113365</strain>
    </source>
</reference>
<sequence length="841" mass="90994">MLGNILPKGKAFARLPGKRPSTDVRGASSESDGDSLPGYARQQHMWSPVILRSVSLVVFAVLFICFIIVIEVLYSVSTRKEGLSTSEERYHYLWTYGPTAVLTIVAGFWGQVEYRTKQLMPWKLMSQQPEPATRSLLLDYVSDWNVVILFRALKQSSWAVVLAVLGTLLIKLITVVSTGLFMLQNVYMKDVPTTLLTQASFDGTGYNGAKVDGTAAMVVAGAWWLNLSYPLGSTDKYAFQPFTTSGKKLGADAIISGTVDMFSADLQCDVATVANWTSGCSTQMCEHDELNMTLSTPSCSKYPFKSFQRSSSSVGGYYADVFSAACTDTDSADSLNEKRLIFAAAHWDENSTQIQALVCSPTYTISQGSVSLLYGNQGVISIQSHINSSSNRSISGLEAPALTVVVSGLYSTQDIVYTRSASIARTDTFNTTISPRSSTTTDPGLGLTGALVVGANLSYPAWTYDELVLPTLSEASLTDKEGAVQTNSSSFNSTSDSPILLNVTLPALRANLTCDALPQDIVYYITPASDFYSTFTLRMQLDKKCQGVDTSTDFAIETDYPNATRTTFGAFEYLKGAIAFGDCPALMGFYGVIDGNSTAQIRGFTCNPQVDEVDAKTSLSLPGLDIQSATADHSTSRAFSTNISTTLVLETFLSQPVNKQDQAFDAFFSAMLNDQKSLSLSDITDPSHYSTVINATQHLYGTLMAQAMNGNARIPSSDNKTTFPGTIVDPNRTRLTQSAISTRILEAFLAAMVVSTLVASYFMQTKEVLPFNPCSIAGAGALIAGSDVLKSDTLPAGSEWCNDREMLRRGYFSGLVFGLGWWAGDDPRFGIDVGRATEERE</sequence>
<keyword evidence="2" id="KW-0472">Membrane</keyword>
<keyword evidence="2" id="KW-0812">Transmembrane</keyword>
<feature type="transmembrane region" description="Helical" evidence="2">
    <location>
        <begin position="49"/>
        <end position="74"/>
    </location>
</feature>
<dbReference type="Proteomes" id="UP000248405">
    <property type="component" value="Unassembled WGS sequence"/>
</dbReference>
<evidence type="ECO:0000256" key="1">
    <source>
        <dbReference type="SAM" id="MobiDB-lite"/>
    </source>
</evidence>
<accession>A0A319BFV8</accession>
<dbReference type="GeneID" id="37216945"/>
<feature type="transmembrane region" description="Helical" evidence="2">
    <location>
        <begin position="94"/>
        <end position="114"/>
    </location>
</feature>
<feature type="region of interest" description="Disordered" evidence="1">
    <location>
        <begin position="12"/>
        <end position="36"/>
    </location>
</feature>
<dbReference type="EMBL" id="KZ821617">
    <property type="protein sequence ID" value="PYH72046.1"/>
    <property type="molecule type" value="Genomic_DNA"/>
</dbReference>
<dbReference type="InterPro" id="IPR021840">
    <property type="entry name" value="DUF3433"/>
</dbReference>
<feature type="transmembrane region" description="Helical" evidence="2">
    <location>
        <begin position="159"/>
        <end position="183"/>
    </location>
</feature>
<dbReference type="Pfam" id="PF11915">
    <property type="entry name" value="DUF3433"/>
    <property type="match status" value="1"/>
</dbReference>
<keyword evidence="2" id="KW-1133">Transmembrane helix</keyword>
<dbReference type="RefSeq" id="XP_025565840.1">
    <property type="nucleotide sequence ID" value="XM_025712353.1"/>
</dbReference>
<dbReference type="OrthoDB" id="5332281at2759"/>
<proteinExistence type="predicted"/>
<dbReference type="PANTHER" id="PTHR37544">
    <property type="entry name" value="SPRAY-RELATED"/>
    <property type="match status" value="1"/>
</dbReference>
<protein>
    <submittedName>
        <fullName evidence="3">Uncharacterized protein</fullName>
    </submittedName>
</protein>
<evidence type="ECO:0000313" key="4">
    <source>
        <dbReference type="Proteomes" id="UP000248405"/>
    </source>
</evidence>
<dbReference type="PANTHER" id="PTHR37544:SF1">
    <property type="entry name" value="PHOSPHORIBOSYLAMINOIMIDAZOLE-SUCCINOCARBOXAMIDE SYNTHASE"/>
    <property type="match status" value="1"/>
</dbReference>
<organism evidence="3 4">
    <name type="scientific">Aspergillus vadensis (strain CBS 113365 / IMI 142717 / IBT 24658)</name>
    <dbReference type="NCBI Taxonomy" id="1448311"/>
    <lineage>
        <taxon>Eukaryota</taxon>
        <taxon>Fungi</taxon>
        <taxon>Dikarya</taxon>
        <taxon>Ascomycota</taxon>
        <taxon>Pezizomycotina</taxon>
        <taxon>Eurotiomycetes</taxon>
        <taxon>Eurotiomycetidae</taxon>
        <taxon>Eurotiales</taxon>
        <taxon>Aspergillaceae</taxon>
        <taxon>Aspergillus</taxon>
        <taxon>Aspergillus subgen. Circumdati</taxon>
    </lineage>
</organism>
<evidence type="ECO:0000313" key="3">
    <source>
        <dbReference type="EMBL" id="PYH72046.1"/>
    </source>
</evidence>
<dbReference type="AlphaFoldDB" id="A0A319BFV8"/>
<gene>
    <name evidence="3" type="ORF">BO88DRAFT_485560</name>
</gene>